<dbReference type="InterPro" id="IPR034086">
    <property type="entry name" value="PMEI_plant"/>
</dbReference>
<proteinExistence type="inferred from homology"/>
<dbReference type="InterPro" id="IPR006501">
    <property type="entry name" value="Pectinesterase_inhib_dom"/>
</dbReference>
<dbReference type="Pfam" id="PF04043">
    <property type="entry name" value="PMEI"/>
    <property type="match status" value="1"/>
</dbReference>
<dbReference type="KEGG" id="soe:110792794"/>
<dbReference type="RefSeq" id="XP_021853307.2">
    <property type="nucleotide sequence ID" value="XM_021997615.2"/>
</dbReference>
<dbReference type="InterPro" id="IPR035513">
    <property type="entry name" value="Invertase/methylesterase_inhib"/>
</dbReference>
<dbReference type="SUPFAM" id="SSF101148">
    <property type="entry name" value="Plant invertase/pectin methylesterase inhibitor"/>
    <property type="match status" value="1"/>
</dbReference>
<evidence type="ECO:0000256" key="3">
    <source>
        <dbReference type="ARBA" id="ARBA00038471"/>
    </source>
</evidence>
<dbReference type="PANTHER" id="PTHR36710">
    <property type="entry name" value="PECTINESTERASE INHIBITOR-LIKE"/>
    <property type="match status" value="1"/>
</dbReference>
<dbReference type="Proteomes" id="UP000813463">
    <property type="component" value="Chromosome 4"/>
</dbReference>
<reference evidence="7" key="2">
    <citation type="submission" date="2025-08" db="UniProtKB">
        <authorList>
            <consortium name="RefSeq"/>
        </authorList>
    </citation>
    <scope>IDENTIFICATION</scope>
    <source>
        <tissue evidence="7">Leaf</tissue>
    </source>
</reference>
<evidence type="ECO:0000313" key="6">
    <source>
        <dbReference type="Proteomes" id="UP000813463"/>
    </source>
</evidence>
<gene>
    <name evidence="7" type="primary">LOC110792794</name>
</gene>
<dbReference type="GeneID" id="110792794"/>
<comment type="similarity">
    <text evidence="3">Belongs to the PMEI family.</text>
</comment>
<evidence type="ECO:0000313" key="7">
    <source>
        <dbReference type="RefSeq" id="XP_021853307.2"/>
    </source>
</evidence>
<reference evidence="6" key="1">
    <citation type="journal article" date="2021" name="Nat. Commun.">
        <title>Genomic analyses provide insights into spinach domestication and the genetic basis of agronomic traits.</title>
        <authorList>
            <person name="Cai X."/>
            <person name="Sun X."/>
            <person name="Xu C."/>
            <person name="Sun H."/>
            <person name="Wang X."/>
            <person name="Ge C."/>
            <person name="Zhang Z."/>
            <person name="Wang Q."/>
            <person name="Fei Z."/>
            <person name="Jiao C."/>
            <person name="Wang Q."/>
        </authorList>
    </citation>
    <scope>NUCLEOTIDE SEQUENCE [LARGE SCALE GENOMIC DNA]</scope>
    <source>
        <strain evidence="6">cv. Varoflay</strain>
    </source>
</reference>
<keyword evidence="2" id="KW-1015">Disulfide bond</keyword>
<dbReference type="InterPro" id="IPR052421">
    <property type="entry name" value="PCW_Enzyme_Inhibitor"/>
</dbReference>
<evidence type="ECO:0000256" key="1">
    <source>
        <dbReference type="ARBA" id="ARBA00022729"/>
    </source>
</evidence>
<feature type="domain" description="Pectinesterase inhibitor" evidence="5">
    <location>
        <begin position="38"/>
        <end position="129"/>
    </location>
</feature>
<organism evidence="6 7">
    <name type="scientific">Spinacia oleracea</name>
    <name type="common">Spinach</name>
    <dbReference type="NCBI Taxonomy" id="3562"/>
    <lineage>
        <taxon>Eukaryota</taxon>
        <taxon>Viridiplantae</taxon>
        <taxon>Streptophyta</taxon>
        <taxon>Embryophyta</taxon>
        <taxon>Tracheophyta</taxon>
        <taxon>Spermatophyta</taxon>
        <taxon>Magnoliopsida</taxon>
        <taxon>eudicotyledons</taxon>
        <taxon>Gunneridae</taxon>
        <taxon>Pentapetalae</taxon>
        <taxon>Caryophyllales</taxon>
        <taxon>Chenopodiaceae</taxon>
        <taxon>Chenopodioideae</taxon>
        <taxon>Anserineae</taxon>
        <taxon>Spinacia</taxon>
    </lineage>
</organism>
<dbReference type="Gene3D" id="1.20.140.40">
    <property type="entry name" value="Invertase/pectin methylesterase inhibitor family protein"/>
    <property type="match status" value="1"/>
</dbReference>
<dbReference type="AlphaFoldDB" id="A0A9R0IQG6"/>
<keyword evidence="6" id="KW-1185">Reference proteome</keyword>
<dbReference type="NCBIfam" id="TIGR01614">
    <property type="entry name" value="PME_inhib"/>
    <property type="match status" value="1"/>
</dbReference>
<accession>A0A9R0IQG6</accession>
<evidence type="ECO:0000259" key="5">
    <source>
        <dbReference type="Pfam" id="PF04043"/>
    </source>
</evidence>
<protein>
    <recommendedName>
        <fullName evidence="5">Pectinesterase inhibitor domain-containing protein</fullName>
    </recommendedName>
</protein>
<dbReference type="PANTHER" id="PTHR36710:SF1">
    <property type="entry name" value="F14J9.2 PROTEIN"/>
    <property type="match status" value="1"/>
</dbReference>
<dbReference type="CDD" id="cd15797">
    <property type="entry name" value="PMEI"/>
    <property type="match status" value="1"/>
</dbReference>
<evidence type="ECO:0000256" key="4">
    <source>
        <dbReference type="SAM" id="SignalP"/>
    </source>
</evidence>
<evidence type="ECO:0000256" key="2">
    <source>
        <dbReference type="ARBA" id="ARBA00023157"/>
    </source>
</evidence>
<sequence length="187" mass="20929">MVKDNTSSALLVLSTLVLLLLLTPMVASEATRETQTKIDSICRSNEDYGFCNKVFQADIQQPDMDYVGLTKITIMEARKNASNTLGFIRAQIPGVKDESELNYYKVCENAYLTIKQSFDQAFDAFIKGDYTLMASDQRITPRVQANCVTIFTMSSVSENPLGSLNERNREMRILITMAIITASFIVP</sequence>
<name>A0A9R0IQG6_SPIOL</name>
<feature type="chain" id="PRO_5045114507" description="Pectinesterase inhibitor domain-containing protein" evidence="4">
    <location>
        <begin position="29"/>
        <end position="187"/>
    </location>
</feature>
<feature type="signal peptide" evidence="4">
    <location>
        <begin position="1"/>
        <end position="28"/>
    </location>
</feature>
<keyword evidence="1 4" id="KW-0732">Signal</keyword>